<geneLocation type="mitochondrion" evidence="20"/>
<feature type="transmembrane region" description="Helical" evidence="19">
    <location>
        <begin position="93"/>
        <end position="110"/>
    </location>
</feature>
<evidence type="ECO:0000256" key="11">
    <source>
        <dbReference type="ARBA" id="ARBA00022957"/>
    </source>
</evidence>
<keyword evidence="5 19" id="KW-0813">Transport</keyword>
<accession>A0A1Z1G5B1</accession>
<dbReference type="FunFam" id="1.20.120.1200:FF:000002">
    <property type="entry name" value="NAD(P)H-quinone oxidoreductase subunit 6, chloroplastic"/>
    <property type="match status" value="1"/>
</dbReference>
<comment type="subcellular location">
    <subcellularLocation>
        <location evidence="19">Mitochondrion membrane</location>
        <topology evidence="19">Multi-pass membrane protein</topology>
    </subcellularLocation>
    <subcellularLocation>
        <location evidence="2">Plastid</location>
        <location evidence="2">Chloroplast thylakoid membrane</location>
        <topology evidence="2">Multi-pass membrane protein</topology>
    </subcellularLocation>
</comment>
<evidence type="ECO:0000256" key="14">
    <source>
        <dbReference type="ARBA" id="ARBA00023027"/>
    </source>
</evidence>
<evidence type="ECO:0000256" key="2">
    <source>
        <dbReference type="ARBA" id="ARBA00004454"/>
    </source>
</evidence>
<dbReference type="GO" id="GO:0031966">
    <property type="term" value="C:mitochondrial membrane"/>
    <property type="evidence" value="ECO:0007669"/>
    <property type="project" value="UniProtKB-SubCell"/>
</dbReference>
<keyword evidence="9" id="KW-0874">Quinone</keyword>
<keyword evidence="14 19" id="KW-0520">NAD</keyword>
<evidence type="ECO:0000313" key="20">
    <source>
        <dbReference type="EMBL" id="ARV78171.1"/>
    </source>
</evidence>
<evidence type="ECO:0000256" key="17">
    <source>
        <dbReference type="ARBA" id="ARBA00047726"/>
    </source>
</evidence>
<evidence type="ECO:0000256" key="4">
    <source>
        <dbReference type="ARBA" id="ARBA00011199"/>
    </source>
</evidence>
<dbReference type="GO" id="GO:0008137">
    <property type="term" value="F:NADH dehydrogenase (ubiquinone) activity"/>
    <property type="evidence" value="ECO:0007669"/>
    <property type="project" value="UniProtKB-UniRule"/>
</dbReference>
<evidence type="ECO:0000256" key="10">
    <source>
        <dbReference type="ARBA" id="ARBA00022857"/>
    </source>
</evidence>
<comment type="catalytic activity">
    <reaction evidence="17">
        <text>a plastoquinone + NADPH + (n+1) H(+)(in) = a plastoquinol + NADP(+) + n H(+)(out)</text>
        <dbReference type="Rhea" id="RHEA:42612"/>
        <dbReference type="Rhea" id="RHEA-COMP:9561"/>
        <dbReference type="Rhea" id="RHEA-COMP:9562"/>
        <dbReference type="ChEBI" id="CHEBI:15378"/>
        <dbReference type="ChEBI" id="CHEBI:17757"/>
        <dbReference type="ChEBI" id="CHEBI:57783"/>
        <dbReference type="ChEBI" id="CHEBI:58349"/>
        <dbReference type="ChEBI" id="CHEBI:62192"/>
    </reaction>
</comment>
<keyword evidence="11" id="KW-0618">Plastoquinone</keyword>
<keyword evidence="6" id="KW-0150">Chloroplast</keyword>
<keyword evidence="10" id="KW-0521">NADP</keyword>
<evidence type="ECO:0000256" key="18">
    <source>
        <dbReference type="ARBA" id="ARBA00048026"/>
    </source>
</evidence>
<dbReference type="InterPro" id="IPR050290">
    <property type="entry name" value="NAD(P)H-Q_Oxidoreduct_6"/>
</dbReference>
<dbReference type="PANTHER" id="PTHR48479:SF1">
    <property type="entry name" value="NAD(P)H-QUINONE OXIDOREDUCTASE SUBUNIT 6, CHLOROPLASTIC"/>
    <property type="match status" value="1"/>
</dbReference>
<evidence type="ECO:0000256" key="7">
    <source>
        <dbReference type="ARBA" id="ARBA00022640"/>
    </source>
</evidence>
<keyword evidence="8 19" id="KW-0812">Transmembrane</keyword>
<organism evidence="20">
    <name type="scientific">Aneura pinguis</name>
    <name type="common">Greasewort</name>
    <name type="synonym">Riccardia pinguis</name>
    <dbReference type="NCBI Taxonomy" id="39026"/>
    <lineage>
        <taxon>Eukaryota</taxon>
        <taxon>Viridiplantae</taxon>
        <taxon>Streptophyta</taxon>
        <taxon>Embryophyta</taxon>
        <taxon>Marchantiophyta</taxon>
        <taxon>Jungermanniopsida</taxon>
        <taxon>Metzgeriidae</taxon>
        <taxon>Metzgeriales</taxon>
        <taxon>Aneuraceae</taxon>
        <taxon>Aneura</taxon>
    </lineage>
</organism>
<dbReference type="PANTHER" id="PTHR48479">
    <property type="entry name" value="NAD(P)H-QUINONE OXIDOREDUCTASE SUBUNIT 6, CHLOROPLASTIC"/>
    <property type="match status" value="1"/>
</dbReference>
<evidence type="ECO:0000256" key="16">
    <source>
        <dbReference type="ARBA" id="ARBA00023136"/>
    </source>
</evidence>
<evidence type="ECO:0000256" key="3">
    <source>
        <dbReference type="ARBA" id="ARBA00005698"/>
    </source>
</evidence>
<keyword evidence="7" id="KW-0934">Plastid</keyword>
<comment type="function">
    <text evidence="19">Core subunit of the mitochondrial membrane respiratory chain NADH dehydrogenase (Complex I) which catalyzes electron transfer from NADH through the respiratory chain, using ubiquinone as an electron acceptor. Essential for the catalytic activity and assembly of complex I.</text>
</comment>
<dbReference type="AlphaFoldDB" id="A0A1Z1G5B1"/>
<comment type="subunit">
    <text evidence="4">NDH is composed of at least 16 different subunits, 5 of which are encoded in the nucleus.</text>
</comment>
<evidence type="ECO:0000256" key="9">
    <source>
        <dbReference type="ARBA" id="ARBA00022719"/>
    </source>
</evidence>
<evidence type="ECO:0000256" key="1">
    <source>
        <dbReference type="ARBA" id="ARBA00004059"/>
    </source>
</evidence>
<sequence>MDLSDSFHETVFIFPESGLILGSLGVIPLTNIVHSAFLLGFVSACTALLYLSLDSDFIAAAQVLIYVGAINVLLIFAVMLIKKGTEDSSAYRTVGDGITLVPCIGIFLLSDNTISNTSWSEVYLIARSNEDEGIVPMDNIRRIGLELVTEFFIPFELMSLILLIALVGAITLARARKTINSERKILRNEKNL</sequence>
<keyword evidence="19 20" id="KW-0496">Mitochondrion</keyword>
<feature type="transmembrane region" description="Helical" evidence="19">
    <location>
        <begin position="151"/>
        <end position="173"/>
    </location>
</feature>
<feature type="transmembrane region" description="Helical" evidence="19">
    <location>
        <begin position="59"/>
        <end position="81"/>
    </location>
</feature>
<evidence type="ECO:0000256" key="5">
    <source>
        <dbReference type="ARBA" id="ARBA00022448"/>
    </source>
</evidence>
<keyword evidence="12 19" id="KW-1278">Translocase</keyword>
<evidence type="ECO:0000256" key="13">
    <source>
        <dbReference type="ARBA" id="ARBA00022989"/>
    </source>
</evidence>
<dbReference type="InterPro" id="IPR001457">
    <property type="entry name" value="NADH_UbQ/plastoQ_OxRdtase_su6"/>
</dbReference>
<evidence type="ECO:0000256" key="8">
    <source>
        <dbReference type="ARBA" id="ARBA00022692"/>
    </source>
</evidence>
<dbReference type="EMBL" id="KY242382">
    <property type="protein sequence ID" value="ARV78171.1"/>
    <property type="molecule type" value="Genomic_DNA"/>
</dbReference>
<reference evidence="20" key="1">
    <citation type="submission" date="2016-11" db="EMBL/GenBank/DDBJ databases">
        <title>The extraordinary variation of the organellar genomes of the Aneura pinguis (Aneuraceae, Hepaticopsida) revealed the highly advanced cryptic speciation of the early land plants.</title>
        <authorList>
            <person name="Sawicki J."/>
        </authorList>
    </citation>
    <scope>NUCLEOTIDE SEQUENCE</scope>
    <source>
        <strain evidence="20">CpC</strain>
    </source>
</reference>
<evidence type="ECO:0000256" key="19">
    <source>
        <dbReference type="RuleBase" id="RU004430"/>
    </source>
</evidence>
<dbReference type="GO" id="GO:0009535">
    <property type="term" value="C:chloroplast thylakoid membrane"/>
    <property type="evidence" value="ECO:0007669"/>
    <property type="project" value="UniProtKB-SubCell"/>
</dbReference>
<evidence type="ECO:0000256" key="12">
    <source>
        <dbReference type="ARBA" id="ARBA00022967"/>
    </source>
</evidence>
<evidence type="ECO:0000256" key="6">
    <source>
        <dbReference type="ARBA" id="ARBA00022528"/>
    </source>
</evidence>
<name>A0A1Z1G5B1_ANEPI</name>
<dbReference type="GO" id="GO:0048038">
    <property type="term" value="F:quinone binding"/>
    <property type="evidence" value="ECO:0007669"/>
    <property type="project" value="UniProtKB-KW"/>
</dbReference>
<dbReference type="EC" id="7.1.1.2" evidence="19"/>
<dbReference type="Pfam" id="PF00499">
    <property type="entry name" value="Oxidored_q3"/>
    <property type="match status" value="1"/>
</dbReference>
<evidence type="ECO:0000256" key="15">
    <source>
        <dbReference type="ARBA" id="ARBA00023078"/>
    </source>
</evidence>
<keyword evidence="13 19" id="KW-1133">Transmembrane helix</keyword>
<keyword evidence="15" id="KW-0793">Thylakoid</keyword>
<dbReference type="InterPro" id="IPR042106">
    <property type="entry name" value="Nuo/plastoQ_OxRdtase_6_NuoJ"/>
</dbReference>
<keyword evidence="19" id="KW-0249">Electron transport</keyword>
<proteinExistence type="inferred from homology"/>
<comment type="similarity">
    <text evidence="3 19">Belongs to the complex I subunit 6 family.</text>
</comment>
<keyword evidence="16 19" id="KW-0472">Membrane</keyword>
<keyword evidence="19" id="KW-0679">Respiratory chain</keyword>
<gene>
    <name evidence="20" type="primary">ndhG</name>
</gene>
<keyword evidence="19" id="KW-0830">Ubiquinone</keyword>
<protein>
    <recommendedName>
        <fullName evidence="19">NADH-ubiquinone oxidoreductase chain 6</fullName>
        <ecNumber evidence="19">7.1.1.2</ecNumber>
    </recommendedName>
</protein>
<dbReference type="Gene3D" id="1.20.120.1200">
    <property type="entry name" value="NADH-ubiquinone/plastoquinone oxidoreductase chain 6, subunit NuoJ"/>
    <property type="match status" value="1"/>
</dbReference>
<feature type="transmembrane region" description="Helical" evidence="19">
    <location>
        <begin position="12"/>
        <end position="29"/>
    </location>
</feature>
<comment type="catalytic activity">
    <reaction evidence="18">
        <text>a plastoquinone + NADH + (n+1) H(+)(in) = a plastoquinol + NAD(+) + n H(+)(out)</text>
        <dbReference type="Rhea" id="RHEA:42608"/>
        <dbReference type="Rhea" id="RHEA-COMP:9561"/>
        <dbReference type="Rhea" id="RHEA-COMP:9562"/>
        <dbReference type="ChEBI" id="CHEBI:15378"/>
        <dbReference type="ChEBI" id="CHEBI:17757"/>
        <dbReference type="ChEBI" id="CHEBI:57540"/>
        <dbReference type="ChEBI" id="CHEBI:57945"/>
        <dbReference type="ChEBI" id="CHEBI:62192"/>
    </reaction>
</comment>
<comment type="catalytic activity">
    <reaction evidence="19">
        <text>a ubiquinone + NADH + 5 H(+)(in) = a ubiquinol + NAD(+) + 4 H(+)(out)</text>
        <dbReference type="Rhea" id="RHEA:29091"/>
        <dbReference type="Rhea" id="RHEA-COMP:9565"/>
        <dbReference type="Rhea" id="RHEA-COMP:9566"/>
        <dbReference type="ChEBI" id="CHEBI:15378"/>
        <dbReference type="ChEBI" id="CHEBI:16389"/>
        <dbReference type="ChEBI" id="CHEBI:17976"/>
        <dbReference type="ChEBI" id="CHEBI:57540"/>
        <dbReference type="ChEBI" id="CHEBI:57945"/>
        <dbReference type="EC" id="7.1.1.2"/>
    </reaction>
</comment>
<feature type="transmembrane region" description="Helical" evidence="19">
    <location>
        <begin position="36"/>
        <end position="53"/>
    </location>
</feature>
<comment type="function">
    <text evidence="1">NDH shuttles electrons from NAD(P)H:plastoquinone, via FMN and iron-sulfur (Fe-S) centers, to quinones in the photosynthetic chain and possibly in a chloroplast respiratory chain. The immediate electron acceptor for the enzyme in this species is believed to be plastoquinone. Couples the redox reaction to proton translocation, and thus conserves the redox energy in a proton gradient.</text>
</comment>